<name>F0TA54_METLA</name>
<dbReference type="Proteomes" id="UP000007490">
    <property type="component" value="Chromosome"/>
</dbReference>
<dbReference type="KEGG" id="mel:Metbo_1782"/>
<dbReference type="OrthoDB" id="382130at2157"/>
<evidence type="ECO:0000313" key="1">
    <source>
        <dbReference type="EMBL" id="ADZ10004.1"/>
    </source>
</evidence>
<reference evidence="1 2" key="2">
    <citation type="journal article" date="2014" name="Int. J. Syst. Evol. Microbiol.">
        <title>Methanobacterium paludis sp. nov. and a novel strain of Methanobacterium lacus isolated from northern peatlands.</title>
        <authorList>
            <person name="Cadillo-Quiroz H."/>
            <person name="Brauer S.L."/>
            <person name="Goodson N."/>
            <person name="Yavitt J.B."/>
            <person name="Zinder S.H."/>
        </authorList>
    </citation>
    <scope>NUCLEOTIDE SEQUENCE [LARGE SCALE GENOMIC DNA]</scope>
    <source>
        <strain evidence="1 2">AL-21</strain>
    </source>
</reference>
<organism evidence="1 2">
    <name type="scientific">Methanobacterium lacus (strain AL-21)</name>
    <dbReference type="NCBI Taxonomy" id="877455"/>
    <lineage>
        <taxon>Archaea</taxon>
        <taxon>Methanobacteriati</taxon>
        <taxon>Methanobacteriota</taxon>
        <taxon>Methanomada group</taxon>
        <taxon>Methanobacteria</taxon>
        <taxon>Methanobacteriales</taxon>
        <taxon>Methanobacteriaceae</taxon>
        <taxon>Methanobacterium</taxon>
    </lineage>
</organism>
<dbReference type="EMBL" id="CP002551">
    <property type="protein sequence ID" value="ADZ10004.1"/>
    <property type="molecule type" value="Genomic_DNA"/>
</dbReference>
<keyword evidence="2" id="KW-1185">Reference proteome</keyword>
<evidence type="ECO:0000313" key="2">
    <source>
        <dbReference type="Proteomes" id="UP000007490"/>
    </source>
</evidence>
<dbReference type="HOGENOM" id="CLU_2327287_0_0_2"/>
<dbReference type="AlphaFoldDB" id="F0TA54"/>
<gene>
    <name evidence="1" type="ordered locus">Metbo_1782</name>
</gene>
<reference evidence="2" key="1">
    <citation type="submission" date="2011-02" db="EMBL/GenBank/DDBJ databases">
        <title>Complete sequence of Methanobacterium sp. AL-21.</title>
        <authorList>
            <consortium name="US DOE Joint Genome Institute"/>
            <person name="Lucas S."/>
            <person name="Copeland A."/>
            <person name="Lapidus A."/>
            <person name="Cheng J.-F."/>
            <person name="Goodwin L."/>
            <person name="Pitluck S."/>
            <person name="Chertkov O."/>
            <person name="Detter J.C."/>
            <person name="Han C."/>
            <person name="Tapia R."/>
            <person name="Land M."/>
            <person name="Hauser L."/>
            <person name="Kyrpides N."/>
            <person name="Ivanova N."/>
            <person name="Mikhailova N."/>
            <person name="Pagani I."/>
            <person name="Cadillo-Quiroz H."/>
            <person name="Imachi H."/>
            <person name="Zinder S."/>
            <person name="Liu W."/>
            <person name="Woyke T."/>
        </authorList>
    </citation>
    <scope>NUCLEOTIDE SEQUENCE [LARGE SCALE GENOMIC DNA]</scope>
    <source>
        <strain evidence="2">AL-21</strain>
    </source>
</reference>
<dbReference type="RefSeq" id="WP_013645355.1">
    <property type="nucleotide sequence ID" value="NC_015216.1"/>
</dbReference>
<protein>
    <submittedName>
        <fullName evidence="1">Uncharacterized protein</fullName>
    </submittedName>
</protein>
<accession>F0TA54</accession>
<sequence>MIANIYGQYGVNVQEVFMNIDGFLEENFDKFEDKNQILNQENLMRIKILICDLTAMEGLSPKEIKHRETLIYELISILNMYYLNNKDSLDPEIFFLTP</sequence>
<dbReference type="GeneID" id="10278239"/>
<proteinExistence type="predicted"/>